<dbReference type="Pfam" id="PF25597">
    <property type="entry name" value="SH3_retrovirus"/>
    <property type="match status" value="1"/>
</dbReference>
<evidence type="ECO:0000313" key="4">
    <source>
        <dbReference type="Proteomes" id="UP001141806"/>
    </source>
</evidence>
<name>A0A9Q0L347_9MAGN</name>
<evidence type="ECO:0000256" key="1">
    <source>
        <dbReference type="SAM" id="MobiDB-lite"/>
    </source>
</evidence>
<dbReference type="EMBL" id="JAMYWD010000001">
    <property type="protein sequence ID" value="KAJ4981121.1"/>
    <property type="molecule type" value="Genomic_DNA"/>
</dbReference>
<evidence type="ECO:0000313" key="3">
    <source>
        <dbReference type="EMBL" id="KAJ4981121.1"/>
    </source>
</evidence>
<gene>
    <name evidence="3" type="ORF">NE237_031958</name>
</gene>
<feature type="compositionally biased region" description="Low complexity" evidence="1">
    <location>
        <begin position="152"/>
        <end position="189"/>
    </location>
</feature>
<sequence length="267" mass="29093">MRTFGVQRFPYLRRYTKNKLELRSLSYVFLGYSDKHKGYRCLDPSTGHIFIAQHVVFNENIFPYVTASFVPSGTSSAPILSSLSSDSCTFERWQSPSTNSTSSEFTDPSSSIVPNNTPGMSSTSVLPWFDNTMEDTSSTPISPHPTPPHPPLTSESSSSLPLSHASSILSTPSHASSVSSPSSTSSTSPFADPTLPIPAFPCTVNLRYVDQFPPLIPIQPLPSSNISHTPSSHHMITKDSTSCLIGNPLKRKKLSTRWLMPLSIGNS</sequence>
<feature type="compositionally biased region" description="Polar residues" evidence="1">
    <location>
        <begin position="112"/>
        <end position="125"/>
    </location>
</feature>
<dbReference type="InterPro" id="IPR057670">
    <property type="entry name" value="SH3_retrovirus"/>
</dbReference>
<reference evidence="3" key="1">
    <citation type="journal article" date="2023" name="Plant J.">
        <title>The genome of the king protea, Protea cynaroides.</title>
        <authorList>
            <person name="Chang J."/>
            <person name="Duong T.A."/>
            <person name="Schoeman C."/>
            <person name="Ma X."/>
            <person name="Roodt D."/>
            <person name="Barker N."/>
            <person name="Li Z."/>
            <person name="Van de Peer Y."/>
            <person name="Mizrachi E."/>
        </authorList>
    </citation>
    <scope>NUCLEOTIDE SEQUENCE</scope>
    <source>
        <tissue evidence="3">Young leaves</tissue>
    </source>
</reference>
<feature type="domain" description="Retroviral polymerase SH3-like" evidence="2">
    <location>
        <begin position="9"/>
        <end position="66"/>
    </location>
</feature>
<feature type="region of interest" description="Disordered" evidence="1">
    <location>
        <begin position="94"/>
        <end position="192"/>
    </location>
</feature>
<dbReference type="OrthoDB" id="1938465at2759"/>
<feature type="compositionally biased region" description="Pro residues" evidence="1">
    <location>
        <begin position="142"/>
        <end position="151"/>
    </location>
</feature>
<dbReference type="Proteomes" id="UP001141806">
    <property type="component" value="Unassembled WGS sequence"/>
</dbReference>
<organism evidence="3 4">
    <name type="scientific">Protea cynaroides</name>
    <dbReference type="NCBI Taxonomy" id="273540"/>
    <lineage>
        <taxon>Eukaryota</taxon>
        <taxon>Viridiplantae</taxon>
        <taxon>Streptophyta</taxon>
        <taxon>Embryophyta</taxon>
        <taxon>Tracheophyta</taxon>
        <taxon>Spermatophyta</taxon>
        <taxon>Magnoliopsida</taxon>
        <taxon>Proteales</taxon>
        <taxon>Proteaceae</taxon>
        <taxon>Protea</taxon>
    </lineage>
</organism>
<keyword evidence="4" id="KW-1185">Reference proteome</keyword>
<feature type="compositionally biased region" description="Low complexity" evidence="1">
    <location>
        <begin position="100"/>
        <end position="111"/>
    </location>
</feature>
<comment type="caution">
    <text evidence="3">The sequence shown here is derived from an EMBL/GenBank/DDBJ whole genome shotgun (WGS) entry which is preliminary data.</text>
</comment>
<evidence type="ECO:0000259" key="2">
    <source>
        <dbReference type="Pfam" id="PF25597"/>
    </source>
</evidence>
<proteinExistence type="predicted"/>
<accession>A0A9Q0L347</accession>
<dbReference type="AlphaFoldDB" id="A0A9Q0L347"/>
<protein>
    <recommendedName>
        <fullName evidence="2">Retroviral polymerase SH3-like domain-containing protein</fullName>
    </recommendedName>
</protein>